<accession>A0A494WEB8</accession>
<dbReference type="RefSeq" id="WP_066699946.1">
    <property type="nucleotide sequence ID" value="NZ_AP018664.1"/>
</dbReference>
<name>A0A494WEB8_9SPHN</name>
<dbReference type="AlphaFoldDB" id="A0A494WEB8"/>
<dbReference type="KEGG" id="sami:SAMIE_1027610"/>
<dbReference type="EMBL" id="AP018664">
    <property type="protein sequence ID" value="BBD99260.1"/>
    <property type="molecule type" value="Genomic_DNA"/>
</dbReference>
<gene>
    <name evidence="1" type="ORF">SAMIE_1027610</name>
</gene>
<proteinExistence type="predicted"/>
<reference evidence="1 2" key="1">
    <citation type="submission" date="2018-05" db="EMBL/GenBank/DDBJ databases">
        <title>Complete Genome Sequence of the Nonylphenol-Degrading Bacterium Sphingobium amiense DSM 16289T.</title>
        <authorList>
            <person name="Ootsuka M."/>
            <person name="Nishizawa T."/>
            <person name="Ohta H."/>
        </authorList>
    </citation>
    <scope>NUCLEOTIDE SEQUENCE [LARGE SCALE GENOMIC DNA]</scope>
    <source>
        <strain evidence="1 2">DSM 16289</strain>
    </source>
</reference>
<evidence type="ECO:0000313" key="2">
    <source>
        <dbReference type="Proteomes" id="UP000279959"/>
    </source>
</evidence>
<protein>
    <submittedName>
        <fullName evidence="1">Uncharacterized protein</fullName>
    </submittedName>
</protein>
<sequence>MTKDKFDVLGPIFNQIGGELAHIVGGDPNGVFLYVEIGDRWISYSIFKADRDVIRYYDSNDETITDLLWEAWHAESKVGGIKRWSVMEYDIKDGKFTASFKYPDQVDVEVVDDERRQAAVRARFGDKPVVYPPMPGTAVELKP</sequence>
<evidence type="ECO:0000313" key="1">
    <source>
        <dbReference type="EMBL" id="BBD99260.1"/>
    </source>
</evidence>
<organism evidence="1 2">
    <name type="scientific">Sphingobium amiense</name>
    <dbReference type="NCBI Taxonomy" id="135719"/>
    <lineage>
        <taxon>Bacteria</taxon>
        <taxon>Pseudomonadati</taxon>
        <taxon>Pseudomonadota</taxon>
        <taxon>Alphaproteobacteria</taxon>
        <taxon>Sphingomonadales</taxon>
        <taxon>Sphingomonadaceae</taxon>
        <taxon>Sphingobium</taxon>
    </lineage>
</organism>
<dbReference type="Proteomes" id="UP000279959">
    <property type="component" value="Chromosome"/>
</dbReference>
<keyword evidence="2" id="KW-1185">Reference proteome</keyword>